<evidence type="ECO:0000256" key="1">
    <source>
        <dbReference type="ARBA" id="ARBA00004429"/>
    </source>
</evidence>
<dbReference type="Pfam" id="PF00528">
    <property type="entry name" value="BPD_transp_1"/>
    <property type="match status" value="1"/>
</dbReference>
<keyword evidence="6" id="KW-0029">Amino-acid transport</keyword>
<evidence type="ECO:0000256" key="2">
    <source>
        <dbReference type="ARBA" id="ARBA00010072"/>
    </source>
</evidence>
<dbReference type="Proteomes" id="UP001595462">
    <property type="component" value="Unassembled WGS sequence"/>
</dbReference>
<evidence type="ECO:0000256" key="3">
    <source>
        <dbReference type="ARBA" id="ARBA00022448"/>
    </source>
</evidence>
<dbReference type="Gene3D" id="1.10.3720.10">
    <property type="entry name" value="MetI-like"/>
    <property type="match status" value="1"/>
</dbReference>
<evidence type="ECO:0000256" key="5">
    <source>
        <dbReference type="ARBA" id="ARBA00022692"/>
    </source>
</evidence>
<keyword evidence="8 9" id="KW-0472">Membrane</keyword>
<accession>A0ABV7EWI3</accession>
<feature type="domain" description="ABC transmembrane type-1" evidence="10">
    <location>
        <begin position="27"/>
        <end position="216"/>
    </location>
</feature>
<evidence type="ECO:0000313" key="11">
    <source>
        <dbReference type="EMBL" id="MFC3105927.1"/>
    </source>
</evidence>
<dbReference type="CDD" id="cd06261">
    <property type="entry name" value="TM_PBP2"/>
    <property type="match status" value="1"/>
</dbReference>
<evidence type="ECO:0000256" key="9">
    <source>
        <dbReference type="RuleBase" id="RU363032"/>
    </source>
</evidence>
<evidence type="ECO:0000256" key="8">
    <source>
        <dbReference type="ARBA" id="ARBA00023136"/>
    </source>
</evidence>
<organism evidence="11 12">
    <name type="scientific">Salinisphaera aquimarina</name>
    <dbReference type="NCBI Taxonomy" id="2094031"/>
    <lineage>
        <taxon>Bacteria</taxon>
        <taxon>Pseudomonadati</taxon>
        <taxon>Pseudomonadota</taxon>
        <taxon>Gammaproteobacteria</taxon>
        <taxon>Salinisphaerales</taxon>
        <taxon>Salinisphaeraceae</taxon>
        <taxon>Salinisphaera</taxon>
    </lineage>
</organism>
<dbReference type="InterPro" id="IPR014341">
    <property type="entry name" value="Ectoine_EhuD"/>
</dbReference>
<evidence type="ECO:0000256" key="6">
    <source>
        <dbReference type="ARBA" id="ARBA00022970"/>
    </source>
</evidence>
<evidence type="ECO:0000313" key="12">
    <source>
        <dbReference type="Proteomes" id="UP001595462"/>
    </source>
</evidence>
<dbReference type="PANTHER" id="PTHR30614:SF0">
    <property type="entry name" value="L-CYSTINE TRANSPORT SYSTEM PERMEASE PROTEIN TCYL"/>
    <property type="match status" value="1"/>
</dbReference>
<dbReference type="NCBIfam" id="TIGR01726">
    <property type="entry name" value="HEQRo_perm_3TM"/>
    <property type="match status" value="1"/>
</dbReference>
<proteinExistence type="inferred from homology"/>
<comment type="subcellular location">
    <subcellularLocation>
        <location evidence="1">Cell inner membrane</location>
        <topology evidence="1">Multi-pass membrane protein</topology>
    </subcellularLocation>
    <subcellularLocation>
        <location evidence="9">Cell membrane</location>
        <topology evidence="9">Multi-pass membrane protein</topology>
    </subcellularLocation>
</comment>
<keyword evidence="4" id="KW-1003">Cell membrane</keyword>
<evidence type="ECO:0000256" key="4">
    <source>
        <dbReference type="ARBA" id="ARBA00022475"/>
    </source>
</evidence>
<dbReference type="InterPro" id="IPR010065">
    <property type="entry name" value="AA_ABC_transptr_permease_3TM"/>
</dbReference>
<feature type="transmembrane region" description="Helical" evidence="9">
    <location>
        <begin position="75"/>
        <end position="97"/>
    </location>
</feature>
<dbReference type="InterPro" id="IPR043429">
    <property type="entry name" value="ArtM/GltK/GlnP/TcyL/YhdX-like"/>
</dbReference>
<gene>
    <name evidence="11" type="primary">ehuD</name>
    <name evidence="11" type="ORF">ACFOSU_18825</name>
</gene>
<keyword evidence="3 9" id="KW-0813">Transport</keyword>
<dbReference type="InterPro" id="IPR035906">
    <property type="entry name" value="MetI-like_sf"/>
</dbReference>
<evidence type="ECO:0000256" key="7">
    <source>
        <dbReference type="ARBA" id="ARBA00022989"/>
    </source>
</evidence>
<protein>
    <submittedName>
        <fullName evidence="11">Ectoine/hydroxyectoine ABC transporter permease subunit EhuD</fullName>
    </submittedName>
</protein>
<sequence>MLFDIPWDLSSEWAFALSIIPILLIGMKVTVLATIFGFLIAMIMGLVFALLRAAPTRFISWPTAFLIEFIRDTPLLIQLFVIYYVLPSTVGITLPALEAGSVALGLQYSAYTSEVYRAGLQAVPRGQWEAARALNISTWRVYSDIVIPQAIPRIIPALGNYLVSIIKDTPILSAITVMEVLNVATIIGDRTYRYMVPITMVGVLFLILTLISAALVKFLESRLPRAGIAVK</sequence>
<dbReference type="EMBL" id="JBHRSS010000009">
    <property type="protein sequence ID" value="MFC3105927.1"/>
    <property type="molecule type" value="Genomic_DNA"/>
</dbReference>
<dbReference type="NCBIfam" id="TIGR03003">
    <property type="entry name" value="ectoine_ehuD"/>
    <property type="match status" value="1"/>
</dbReference>
<comment type="similarity">
    <text evidence="2">Belongs to the binding-protein-dependent transport system permease family. HisMQ subfamily.</text>
</comment>
<feature type="transmembrane region" description="Helical" evidence="9">
    <location>
        <begin position="35"/>
        <end position="54"/>
    </location>
</feature>
<dbReference type="InterPro" id="IPR000515">
    <property type="entry name" value="MetI-like"/>
</dbReference>
<keyword evidence="12" id="KW-1185">Reference proteome</keyword>
<dbReference type="RefSeq" id="WP_380691481.1">
    <property type="nucleotide sequence ID" value="NZ_JBHRSS010000009.1"/>
</dbReference>
<dbReference type="PANTHER" id="PTHR30614">
    <property type="entry name" value="MEMBRANE COMPONENT OF AMINO ACID ABC TRANSPORTER"/>
    <property type="match status" value="1"/>
</dbReference>
<comment type="caution">
    <text evidence="11">The sequence shown here is derived from an EMBL/GenBank/DDBJ whole genome shotgun (WGS) entry which is preliminary data.</text>
</comment>
<reference evidence="12" key="1">
    <citation type="journal article" date="2019" name="Int. J. Syst. Evol. Microbiol.">
        <title>The Global Catalogue of Microorganisms (GCM) 10K type strain sequencing project: providing services to taxonomists for standard genome sequencing and annotation.</title>
        <authorList>
            <consortium name="The Broad Institute Genomics Platform"/>
            <consortium name="The Broad Institute Genome Sequencing Center for Infectious Disease"/>
            <person name="Wu L."/>
            <person name="Ma J."/>
        </authorList>
    </citation>
    <scope>NUCLEOTIDE SEQUENCE [LARGE SCALE GENOMIC DNA]</scope>
    <source>
        <strain evidence="12">KCTC 52640</strain>
    </source>
</reference>
<keyword evidence="7 9" id="KW-1133">Transmembrane helix</keyword>
<dbReference type="PROSITE" id="PS50928">
    <property type="entry name" value="ABC_TM1"/>
    <property type="match status" value="1"/>
</dbReference>
<feature type="transmembrane region" description="Helical" evidence="9">
    <location>
        <begin position="194"/>
        <end position="216"/>
    </location>
</feature>
<evidence type="ECO:0000259" key="10">
    <source>
        <dbReference type="PROSITE" id="PS50928"/>
    </source>
</evidence>
<name>A0ABV7EWI3_9GAMM</name>
<dbReference type="SUPFAM" id="SSF161098">
    <property type="entry name" value="MetI-like"/>
    <property type="match status" value="1"/>
</dbReference>
<keyword evidence="5 9" id="KW-0812">Transmembrane</keyword>